<accession>A0A437S885</accession>
<dbReference type="InterPro" id="IPR053184">
    <property type="entry name" value="FeoA-like"/>
</dbReference>
<sequence length="75" mass="8411">MLNLLMVPKDREFQIVKIREKKCKMDNCDRHLTNLGFVEGAKVSVVNECNGNLIVKVKDSRVAIGNDIAKAIVVK</sequence>
<dbReference type="SUPFAM" id="SSF50037">
    <property type="entry name" value="C-terminal domain of transcriptional repressors"/>
    <property type="match status" value="1"/>
</dbReference>
<dbReference type="OrthoDB" id="5984at2"/>
<dbReference type="EMBL" id="RLIH01000004">
    <property type="protein sequence ID" value="RVU55141.1"/>
    <property type="molecule type" value="Genomic_DNA"/>
</dbReference>
<evidence type="ECO:0000259" key="2">
    <source>
        <dbReference type="SMART" id="SM00899"/>
    </source>
</evidence>
<dbReference type="AlphaFoldDB" id="A0A437S885"/>
<dbReference type="InterPro" id="IPR038157">
    <property type="entry name" value="FeoA_core_dom"/>
</dbReference>
<keyword evidence="1" id="KW-0408">Iron</keyword>
<dbReference type="InterPro" id="IPR007167">
    <property type="entry name" value="Fe-transptr_FeoA-like"/>
</dbReference>
<protein>
    <submittedName>
        <fullName evidence="3">Ferrous iron transport protein A</fullName>
    </submittedName>
</protein>
<evidence type="ECO:0000313" key="3">
    <source>
        <dbReference type="EMBL" id="RVU55141.1"/>
    </source>
</evidence>
<dbReference type="Proteomes" id="UP000288812">
    <property type="component" value="Unassembled WGS sequence"/>
</dbReference>
<comment type="caution">
    <text evidence="3">The sequence shown here is derived from an EMBL/GenBank/DDBJ whole genome shotgun (WGS) entry which is preliminary data.</text>
</comment>
<feature type="domain" description="Ferrous iron transporter FeoA-like" evidence="2">
    <location>
        <begin position="2"/>
        <end position="75"/>
    </location>
</feature>
<dbReference type="Pfam" id="PF04023">
    <property type="entry name" value="FeoA"/>
    <property type="match status" value="1"/>
</dbReference>
<dbReference type="PANTHER" id="PTHR43151:SF1">
    <property type="entry name" value="SSR2333 PROTEIN"/>
    <property type="match status" value="1"/>
</dbReference>
<keyword evidence="4" id="KW-1185">Reference proteome</keyword>
<reference evidence="3 4" key="1">
    <citation type="submission" date="2018-11" db="EMBL/GenBank/DDBJ databases">
        <title>Genome sequencing and assembly of Anaerosphaera sp. nov., GS7-6-2.</title>
        <authorList>
            <person name="Rettenmaier R."/>
            <person name="Liebl W."/>
            <person name="Zverlov V."/>
        </authorList>
    </citation>
    <scope>NUCLEOTIDE SEQUENCE [LARGE SCALE GENOMIC DNA]</scope>
    <source>
        <strain evidence="3 4">GS7-6-2</strain>
    </source>
</reference>
<dbReference type="InterPro" id="IPR008988">
    <property type="entry name" value="Transcriptional_repressor_C"/>
</dbReference>
<proteinExistence type="predicted"/>
<gene>
    <name evidence="3" type="ORF">EF514_04435</name>
</gene>
<dbReference type="PANTHER" id="PTHR43151">
    <property type="entry name" value="FEOA FAMILY PROTEIN"/>
    <property type="match status" value="1"/>
</dbReference>
<evidence type="ECO:0000313" key="4">
    <source>
        <dbReference type="Proteomes" id="UP000288812"/>
    </source>
</evidence>
<dbReference type="Gene3D" id="2.30.30.90">
    <property type="match status" value="1"/>
</dbReference>
<dbReference type="GO" id="GO:0046914">
    <property type="term" value="F:transition metal ion binding"/>
    <property type="evidence" value="ECO:0007669"/>
    <property type="project" value="InterPro"/>
</dbReference>
<dbReference type="SMART" id="SM00899">
    <property type="entry name" value="FeoA"/>
    <property type="match status" value="1"/>
</dbReference>
<name>A0A437S885_9FIRM</name>
<organism evidence="3 4">
    <name type="scientific">Anaerosphaera multitolerans</name>
    <dbReference type="NCBI Taxonomy" id="2487351"/>
    <lineage>
        <taxon>Bacteria</taxon>
        <taxon>Bacillati</taxon>
        <taxon>Bacillota</taxon>
        <taxon>Tissierellia</taxon>
        <taxon>Tissierellales</taxon>
        <taxon>Peptoniphilaceae</taxon>
        <taxon>Anaerosphaera</taxon>
    </lineage>
</organism>
<dbReference type="RefSeq" id="WP_127724216.1">
    <property type="nucleotide sequence ID" value="NZ_RLIH01000004.1"/>
</dbReference>
<evidence type="ECO:0000256" key="1">
    <source>
        <dbReference type="ARBA" id="ARBA00023004"/>
    </source>
</evidence>